<reference evidence="2 3" key="1">
    <citation type="submission" date="2013-08" db="EMBL/GenBank/DDBJ databases">
        <title>Genome sequencing of Lysobacter.</title>
        <authorList>
            <person name="Zhang S."/>
            <person name="Wang G."/>
        </authorList>
    </citation>
    <scope>NUCLEOTIDE SEQUENCE [LARGE SCALE GENOMIC DNA]</scope>
    <source>
        <strain evidence="2 3">GH1-9</strain>
    </source>
</reference>
<dbReference type="PANTHER" id="PTHR31435">
    <property type="entry name" value="PROTEIN NATD1"/>
    <property type="match status" value="1"/>
</dbReference>
<dbReference type="AlphaFoldDB" id="A0A0A0EZB5"/>
<dbReference type="InterPro" id="IPR031165">
    <property type="entry name" value="GNAT_YJDJ"/>
</dbReference>
<organism evidence="2 3">
    <name type="scientific">Lysobacter daejeonensis GH1-9</name>
    <dbReference type="NCBI Taxonomy" id="1385517"/>
    <lineage>
        <taxon>Bacteria</taxon>
        <taxon>Pseudomonadati</taxon>
        <taxon>Pseudomonadota</taxon>
        <taxon>Gammaproteobacteria</taxon>
        <taxon>Lysobacterales</taxon>
        <taxon>Lysobacteraceae</taxon>
        <taxon>Aerolutibacter</taxon>
    </lineage>
</organism>
<proteinExistence type="predicted"/>
<dbReference type="STRING" id="1385517.N800_12195"/>
<dbReference type="eggNOG" id="COG2388">
    <property type="taxonomic scope" value="Bacteria"/>
</dbReference>
<dbReference type="RefSeq" id="WP_036134568.1">
    <property type="nucleotide sequence ID" value="NZ_AVPU01000003.1"/>
</dbReference>
<dbReference type="Pfam" id="PF14542">
    <property type="entry name" value="Acetyltransf_CG"/>
    <property type="match status" value="1"/>
</dbReference>
<dbReference type="InterPro" id="IPR016181">
    <property type="entry name" value="Acyl_CoA_acyltransferase"/>
</dbReference>
<dbReference type="SUPFAM" id="SSF55729">
    <property type="entry name" value="Acyl-CoA N-acyltransferases (Nat)"/>
    <property type="match status" value="1"/>
</dbReference>
<keyword evidence="3" id="KW-1185">Reference proteome</keyword>
<dbReference type="OrthoDB" id="9813275at2"/>
<evidence type="ECO:0000259" key="1">
    <source>
        <dbReference type="PROSITE" id="PS51729"/>
    </source>
</evidence>
<gene>
    <name evidence="2" type="ORF">N800_12195</name>
</gene>
<dbReference type="EMBL" id="AVPU01000003">
    <property type="protein sequence ID" value="KGM55854.1"/>
    <property type="molecule type" value="Genomic_DNA"/>
</dbReference>
<evidence type="ECO:0000313" key="3">
    <source>
        <dbReference type="Proteomes" id="UP000029998"/>
    </source>
</evidence>
<accession>A0A0A0EZB5</accession>
<protein>
    <submittedName>
        <fullName evidence="2">Acetyltransferase</fullName>
    </submittedName>
</protein>
<name>A0A0A0EZB5_9GAMM</name>
<dbReference type="InterPro" id="IPR045057">
    <property type="entry name" value="Gcn5-rel_NAT"/>
</dbReference>
<dbReference type="GO" id="GO:0016740">
    <property type="term" value="F:transferase activity"/>
    <property type="evidence" value="ECO:0007669"/>
    <property type="project" value="UniProtKB-KW"/>
</dbReference>
<dbReference type="Proteomes" id="UP000029998">
    <property type="component" value="Unassembled WGS sequence"/>
</dbReference>
<dbReference type="Gene3D" id="3.40.630.30">
    <property type="match status" value="1"/>
</dbReference>
<keyword evidence="2" id="KW-0808">Transferase</keyword>
<dbReference type="PROSITE" id="PS51729">
    <property type="entry name" value="GNAT_YJDJ"/>
    <property type="match status" value="1"/>
</dbReference>
<comment type="caution">
    <text evidence="2">The sequence shown here is derived from an EMBL/GenBank/DDBJ whole genome shotgun (WGS) entry which is preliminary data.</text>
</comment>
<dbReference type="PANTHER" id="PTHR31435:SF9">
    <property type="entry name" value="PROTEIN NATD1"/>
    <property type="match status" value="1"/>
</dbReference>
<evidence type="ECO:0000313" key="2">
    <source>
        <dbReference type="EMBL" id="KGM55854.1"/>
    </source>
</evidence>
<feature type="domain" description="N-acetyltransferase" evidence="1">
    <location>
        <begin position="9"/>
        <end position="95"/>
    </location>
</feature>
<sequence>MTHPAPAIHHDAANCRFATTVEGVIAHLDYEVEAGVLVITHTIVPAAIGGRGIAGQLVQAAFDHARRCGLKVRPECSYADVWARRHHETVGDLLG</sequence>